<protein>
    <submittedName>
        <fullName evidence="3">Cd22 molecule</fullName>
    </submittedName>
</protein>
<dbReference type="Pfam" id="PF13927">
    <property type="entry name" value="Ig_3"/>
    <property type="match status" value="1"/>
</dbReference>
<dbReference type="InterPro" id="IPR003599">
    <property type="entry name" value="Ig_sub"/>
</dbReference>
<accession>A0A3Q3KU99</accession>
<feature type="domain" description="Ig-like" evidence="2">
    <location>
        <begin position="282"/>
        <end position="371"/>
    </location>
</feature>
<dbReference type="SMART" id="SM00408">
    <property type="entry name" value="IGc2"/>
    <property type="match status" value="1"/>
</dbReference>
<dbReference type="InterPro" id="IPR003598">
    <property type="entry name" value="Ig_sub2"/>
</dbReference>
<dbReference type="CDD" id="cd00096">
    <property type="entry name" value="Ig"/>
    <property type="match status" value="1"/>
</dbReference>
<dbReference type="AlphaFoldDB" id="A0A3Q3KU99"/>
<feature type="domain" description="Ig-like" evidence="2">
    <location>
        <begin position="206"/>
        <end position="265"/>
    </location>
</feature>
<dbReference type="InParanoid" id="A0A3Q3KU99"/>
<keyword evidence="1" id="KW-0472">Membrane</keyword>
<dbReference type="Gene3D" id="2.60.40.10">
    <property type="entry name" value="Immunoglobulins"/>
    <property type="match status" value="3"/>
</dbReference>
<dbReference type="SUPFAM" id="SSF48726">
    <property type="entry name" value="Immunoglobulin"/>
    <property type="match status" value="2"/>
</dbReference>
<dbReference type="InterPro" id="IPR007110">
    <property type="entry name" value="Ig-like_dom"/>
</dbReference>
<dbReference type="Proteomes" id="UP000261640">
    <property type="component" value="Unplaced"/>
</dbReference>
<dbReference type="PANTHER" id="PTHR46013:SF4">
    <property type="entry name" value="B-CELL RECEPTOR CD22-RELATED"/>
    <property type="match status" value="1"/>
</dbReference>
<organism evidence="3 4">
    <name type="scientific">Mastacembelus armatus</name>
    <name type="common">zig-zag eel</name>
    <dbReference type="NCBI Taxonomy" id="205130"/>
    <lineage>
        <taxon>Eukaryota</taxon>
        <taxon>Metazoa</taxon>
        <taxon>Chordata</taxon>
        <taxon>Craniata</taxon>
        <taxon>Vertebrata</taxon>
        <taxon>Euteleostomi</taxon>
        <taxon>Actinopterygii</taxon>
        <taxon>Neopterygii</taxon>
        <taxon>Teleostei</taxon>
        <taxon>Neoteleostei</taxon>
        <taxon>Acanthomorphata</taxon>
        <taxon>Anabantaria</taxon>
        <taxon>Synbranchiformes</taxon>
        <taxon>Mastacembelidae</taxon>
        <taxon>Mastacembelus</taxon>
    </lineage>
</organism>
<keyword evidence="4" id="KW-1185">Reference proteome</keyword>
<proteinExistence type="predicted"/>
<dbReference type="PROSITE" id="PS50835">
    <property type="entry name" value="IG_LIKE"/>
    <property type="match status" value="2"/>
</dbReference>
<dbReference type="STRING" id="205130.ENSMAMP00000000601"/>
<reference evidence="3" key="2">
    <citation type="submission" date="2025-09" db="UniProtKB">
        <authorList>
            <consortium name="Ensembl"/>
        </authorList>
    </citation>
    <scope>IDENTIFICATION</scope>
</reference>
<dbReference type="Ensembl" id="ENSMAMT00000000615.2">
    <property type="protein sequence ID" value="ENSMAMP00000000601.1"/>
    <property type="gene ID" value="ENSMAMG00000000442.2"/>
</dbReference>
<keyword evidence="1" id="KW-0812">Transmembrane</keyword>
<dbReference type="PANTHER" id="PTHR46013">
    <property type="entry name" value="VASCULAR CELL ADHESION MOLECULE 1"/>
    <property type="match status" value="1"/>
</dbReference>
<dbReference type="GeneTree" id="ENSGT01010000222294"/>
<name>A0A3Q3KU99_9TELE</name>
<dbReference type="InterPro" id="IPR013783">
    <property type="entry name" value="Ig-like_fold"/>
</dbReference>
<reference evidence="3" key="1">
    <citation type="submission" date="2025-08" db="UniProtKB">
        <authorList>
            <consortium name="Ensembl"/>
        </authorList>
    </citation>
    <scope>IDENTIFICATION</scope>
</reference>
<dbReference type="SMART" id="SM00409">
    <property type="entry name" value="IG"/>
    <property type="match status" value="3"/>
</dbReference>
<dbReference type="InterPro" id="IPR036179">
    <property type="entry name" value="Ig-like_dom_sf"/>
</dbReference>
<sequence>MGVRLNKYCAAKLMYGVNSPTAKPPPRPSTLSKEPFLNLAPVHHELGSRAQGAKDKQAQFVCFLCRDSSSTSTCKCKITKICCVTCFMISTGSMTASWSVTFKDPDICAVRGSSVKFRCSYNYADGETVQKTAWYKGQSEGGIWRRVELSVLPLYQNRTEYQGDRHHDCSLVIHDLQHNDTGYYYFRFDTDRYGWRSKASVHLSVTELSVRVYPVTVRAGDNVTLQCGTSCQPSSTVWFKDGRPGAKPEFQAQAEDSGNYMCAIEGQKLLRSGPVALDVQYPPLNVSIEVSHPGPLANGSVNLTCSSAANPAADSYTWYKRTDSFSSSSLLQVGSGQVLSLQVVEKSHRGAYLCQARNSLGENNSTEVPLAAEETDIDLQIILIGIGVKVGILVLLSLALIWVWRHRCNSAVDEEEYVNDYENISISQPHGFTENHV</sequence>
<evidence type="ECO:0000313" key="4">
    <source>
        <dbReference type="Proteomes" id="UP000261640"/>
    </source>
</evidence>
<keyword evidence="1" id="KW-1133">Transmembrane helix</keyword>
<evidence type="ECO:0000313" key="3">
    <source>
        <dbReference type="Ensembl" id="ENSMAMP00000000601.1"/>
    </source>
</evidence>
<dbReference type="InterPro" id="IPR013106">
    <property type="entry name" value="Ig_V-set"/>
</dbReference>
<dbReference type="Pfam" id="PF07686">
    <property type="entry name" value="V-set"/>
    <property type="match status" value="1"/>
</dbReference>
<evidence type="ECO:0000256" key="1">
    <source>
        <dbReference type="SAM" id="Phobius"/>
    </source>
</evidence>
<feature type="transmembrane region" description="Helical" evidence="1">
    <location>
        <begin position="381"/>
        <end position="404"/>
    </location>
</feature>
<evidence type="ECO:0000259" key="2">
    <source>
        <dbReference type="PROSITE" id="PS50835"/>
    </source>
</evidence>